<evidence type="ECO:0000313" key="2">
    <source>
        <dbReference type="EMBL" id="RPB11341.1"/>
    </source>
</evidence>
<dbReference type="InterPro" id="IPR031348">
    <property type="entry name" value="PigL_N"/>
</dbReference>
<dbReference type="Proteomes" id="UP000277580">
    <property type="component" value="Unassembled WGS sequence"/>
</dbReference>
<dbReference type="EMBL" id="ML119136">
    <property type="protein sequence ID" value="RPB11341.1"/>
    <property type="molecule type" value="Genomic_DNA"/>
</dbReference>
<sequence length="180" mass="20539">MAEAVGLGANIVALIQLTAQLIAISYKYISGVKQARDEIRNLASEMQSLSIVFSNLEVCMQDGSGSTPLKELGDPLQECTLEIKIFLKRLEPAGWFAKKMTSLTWPFKEKKTSDFVLRMERYKLLFSLMLDTIEMPRSKLIEANVQILGDHVQDIKNDVQEMKVRAEYWSSRCQIYCTKH</sequence>
<evidence type="ECO:0000259" key="1">
    <source>
        <dbReference type="Pfam" id="PF17111"/>
    </source>
</evidence>
<accession>A0A3N4KSM4</accession>
<gene>
    <name evidence="2" type="ORF">P167DRAFT_220878</name>
</gene>
<dbReference type="AlphaFoldDB" id="A0A3N4KSM4"/>
<dbReference type="InParanoid" id="A0A3N4KSM4"/>
<dbReference type="OrthoDB" id="3200163at2759"/>
<protein>
    <recommendedName>
        <fullName evidence="1">Azaphilone pigments biosynthesis cluster protein L N-terminal domain-containing protein</fullName>
    </recommendedName>
</protein>
<keyword evidence="3" id="KW-1185">Reference proteome</keyword>
<feature type="domain" description="Azaphilone pigments biosynthesis cluster protein L N-terminal" evidence="1">
    <location>
        <begin position="2"/>
        <end position="165"/>
    </location>
</feature>
<organism evidence="2 3">
    <name type="scientific">Morchella conica CCBAS932</name>
    <dbReference type="NCBI Taxonomy" id="1392247"/>
    <lineage>
        <taxon>Eukaryota</taxon>
        <taxon>Fungi</taxon>
        <taxon>Dikarya</taxon>
        <taxon>Ascomycota</taxon>
        <taxon>Pezizomycotina</taxon>
        <taxon>Pezizomycetes</taxon>
        <taxon>Pezizales</taxon>
        <taxon>Morchellaceae</taxon>
        <taxon>Morchella</taxon>
    </lineage>
</organism>
<dbReference type="Pfam" id="PF17111">
    <property type="entry name" value="PigL_N"/>
    <property type="match status" value="1"/>
</dbReference>
<proteinExistence type="predicted"/>
<name>A0A3N4KSM4_9PEZI</name>
<reference evidence="2 3" key="1">
    <citation type="journal article" date="2018" name="Nat. Ecol. Evol.">
        <title>Pezizomycetes genomes reveal the molecular basis of ectomycorrhizal truffle lifestyle.</title>
        <authorList>
            <person name="Murat C."/>
            <person name="Payen T."/>
            <person name="Noel B."/>
            <person name="Kuo A."/>
            <person name="Morin E."/>
            <person name="Chen J."/>
            <person name="Kohler A."/>
            <person name="Krizsan K."/>
            <person name="Balestrini R."/>
            <person name="Da Silva C."/>
            <person name="Montanini B."/>
            <person name="Hainaut M."/>
            <person name="Levati E."/>
            <person name="Barry K.W."/>
            <person name="Belfiori B."/>
            <person name="Cichocki N."/>
            <person name="Clum A."/>
            <person name="Dockter R.B."/>
            <person name="Fauchery L."/>
            <person name="Guy J."/>
            <person name="Iotti M."/>
            <person name="Le Tacon F."/>
            <person name="Lindquist E.A."/>
            <person name="Lipzen A."/>
            <person name="Malagnac F."/>
            <person name="Mello A."/>
            <person name="Molinier V."/>
            <person name="Miyauchi S."/>
            <person name="Poulain J."/>
            <person name="Riccioni C."/>
            <person name="Rubini A."/>
            <person name="Sitrit Y."/>
            <person name="Splivallo R."/>
            <person name="Traeger S."/>
            <person name="Wang M."/>
            <person name="Zifcakova L."/>
            <person name="Wipf D."/>
            <person name="Zambonelli A."/>
            <person name="Paolocci F."/>
            <person name="Nowrousian M."/>
            <person name="Ottonello S."/>
            <person name="Baldrian P."/>
            <person name="Spatafora J.W."/>
            <person name="Henrissat B."/>
            <person name="Nagy L.G."/>
            <person name="Aury J.M."/>
            <person name="Wincker P."/>
            <person name="Grigoriev I.V."/>
            <person name="Bonfante P."/>
            <person name="Martin F.M."/>
        </authorList>
    </citation>
    <scope>NUCLEOTIDE SEQUENCE [LARGE SCALE GENOMIC DNA]</scope>
    <source>
        <strain evidence="2 3">CCBAS932</strain>
    </source>
</reference>
<evidence type="ECO:0000313" key="3">
    <source>
        <dbReference type="Proteomes" id="UP000277580"/>
    </source>
</evidence>